<proteinExistence type="predicted"/>
<evidence type="ECO:0000259" key="6">
    <source>
        <dbReference type="PROSITE" id="PS51698"/>
    </source>
</evidence>
<dbReference type="Pfam" id="PF25598">
    <property type="entry name" value="ARM_PUB"/>
    <property type="match status" value="1"/>
</dbReference>
<comment type="pathway">
    <text evidence="2">Protein modification; protein ubiquitination.</text>
</comment>
<accession>D8SV59</accession>
<evidence type="ECO:0000256" key="1">
    <source>
        <dbReference type="ARBA" id="ARBA00000900"/>
    </source>
</evidence>
<organism evidence="8">
    <name type="scientific">Selaginella moellendorffii</name>
    <name type="common">Spikemoss</name>
    <dbReference type="NCBI Taxonomy" id="88036"/>
    <lineage>
        <taxon>Eukaryota</taxon>
        <taxon>Viridiplantae</taxon>
        <taxon>Streptophyta</taxon>
        <taxon>Embryophyta</taxon>
        <taxon>Tracheophyta</taxon>
        <taxon>Lycopodiopsida</taxon>
        <taxon>Selaginellales</taxon>
        <taxon>Selaginellaceae</taxon>
        <taxon>Selaginella</taxon>
    </lineage>
</organism>
<feature type="domain" description="U-box" evidence="6">
    <location>
        <begin position="75"/>
        <end position="149"/>
    </location>
</feature>
<dbReference type="FunFam" id="3.30.40.10:FF:000442">
    <property type="entry name" value="RING-type E3 ubiquitin transferase"/>
    <property type="match status" value="1"/>
</dbReference>
<dbReference type="CDD" id="cd16664">
    <property type="entry name" value="RING-Ubox_PUB"/>
    <property type="match status" value="1"/>
</dbReference>
<dbReference type="KEGG" id="smo:SELMODRAFT_426053"/>
<reference evidence="7 8" key="1">
    <citation type="journal article" date="2011" name="Science">
        <title>The Selaginella genome identifies genetic changes associated with the evolution of vascular plants.</title>
        <authorList>
            <person name="Banks J.A."/>
            <person name="Nishiyama T."/>
            <person name="Hasebe M."/>
            <person name="Bowman J.L."/>
            <person name="Gribskov M."/>
            <person name="dePamphilis C."/>
            <person name="Albert V.A."/>
            <person name="Aono N."/>
            <person name="Aoyama T."/>
            <person name="Ambrose B.A."/>
            <person name="Ashton N.W."/>
            <person name="Axtell M.J."/>
            <person name="Barker E."/>
            <person name="Barker M.S."/>
            <person name="Bennetzen J.L."/>
            <person name="Bonawitz N.D."/>
            <person name="Chapple C."/>
            <person name="Cheng C."/>
            <person name="Correa L.G."/>
            <person name="Dacre M."/>
            <person name="DeBarry J."/>
            <person name="Dreyer I."/>
            <person name="Elias M."/>
            <person name="Engstrom E.M."/>
            <person name="Estelle M."/>
            <person name="Feng L."/>
            <person name="Finet C."/>
            <person name="Floyd S.K."/>
            <person name="Frommer W.B."/>
            <person name="Fujita T."/>
            <person name="Gramzow L."/>
            <person name="Gutensohn M."/>
            <person name="Harholt J."/>
            <person name="Hattori M."/>
            <person name="Heyl A."/>
            <person name="Hirai T."/>
            <person name="Hiwatashi Y."/>
            <person name="Ishikawa M."/>
            <person name="Iwata M."/>
            <person name="Karol K.G."/>
            <person name="Koehler B."/>
            <person name="Kolukisaoglu U."/>
            <person name="Kubo M."/>
            <person name="Kurata T."/>
            <person name="Lalonde S."/>
            <person name="Li K."/>
            <person name="Li Y."/>
            <person name="Litt A."/>
            <person name="Lyons E."/>
            <person name="Manning G."/>
            <person name="Maruyama T."/>
            <person name="Michael T.P."/>
            <person name="Mikami K."/>
            <person name="Miyazaki S."/>
            <person name="Morinaga S."/>
            <person name="Murata T."/>
            <person name="Mueller-Roeber B."/>
            <person name="Nelson D.R."/>
            <person name="Obara M."/>
            <person name="Oguri Y."/>
            <person name="Olmstead R.G."/>
            <person name="Onodera N."/>
            <person name="Petersen B.L."/>
            <person name="Pils B."/>
            <person name="Prigge M."/>
            <person name="Rensing S.A."/>
            <person name="Riano-Pachon D.M."/>
            <person name="Roberts A.W."/>
            <person name="Sato Y."/>
            <person name="Scheller H.V."/>
            <person name="Schulz B."/>
            <person name="Schulz C."/>
            <person name="Shakirov E.V."/>
            <person name="Shibagaki N."/>
            <person name="Shinohara N."/>
            <person name="Shippen D.E."/>
            <person name="Soerensen I."/>
            <person name="Sotooka R."/>
            <person name="Sugimoto N."/>
            <person name="Sugita M."/>
            <person name="Sumikawa N."/>
            <person name="Tanurdzic M."/>
            <person name="Theissen G."/>
            <person name="Ulvskov P."/>
            <person name="Wakazuki S."/>
            <person name="Weng J.K."/>
            <person name="Willats W.W."/>
            <person name="Wipf D."/>
            <person name="Wolf P.G."/>
            <person name="Yang L."/>
            <person name="Zimmer A.D."/>
            <person name="Zhu Q."/>
            <person name="Mitros T."/>
            <person name="Hellsten U."/>
            <person name="Loque D."/>
            <person name="Otillar R."/>
            <person name="Salamov A."/>
            <person name="Schmutz J."/>
            <person name="Shapiro H."/>
            <person name="Lindquist E."/>
            <person name="Lucas S."/>
            <person name="Rokhsar D."/>
            <person name="Grigoriev I.V."/>
        </authorList>
    </citation>
    <scope>NUCLEOTIDE SEQUENCE [LARGE SCALE GENOMIC DNA]</scope>
</reference>
<dbReference type="STRING" id="88036.D8SV59"/>
<dbReference type="HOGENOM" id="CLU_006348_1_1_1"/>
<dbReference type="GO" id="GO:0016567">
    <property type="term" value="P:protein ubiquitination"/>
    <property type="evidence" value="ECO:0007669"/>
    <property type="project" value="UniProtKB-UniPathway"/>
</dbReference>
<dbReference type="InterPro" id="IPR045210">
    <property type="entry name" value="RING-Ubox_PUB"/>
</dbReference>
<dbReference type="EMBL" id="GL377644">
    <property type="protein sequence ID" value="EFJ11815.1"/>
    <property type="molecule type" value="Genomic_DNA"/>
</dbReference>
<gene>
    <name evidence="7" type="ORF">SELMODRAFT_426053</name>
</gene>
<dbReference type="InterPro" id="IPR045185">
    <property type="entry name" value="PUB22/23/24-like"/>
</dbReference>
<evidence type="ECO:0000256" key="4">
    <source>
        <dbReference type="ARBA" id="ARBA00022679"/>
    </source>
</evidence>
<evidence type="ECO:0000313" key="8">
    <source>
        <dbReference type="Proteomes" id="UP000001514"/>
    </source>
</evidence>
<keyword evidence="5" id="KW-0833">Ubl conjugation pathway</keyword>
<dbReference type="GO" id="GO:0061630">
    <property type="term" value="F:ubiquitin protein ligase activity"/>
    <property type="evidence" value="ECO:0007669"/>
    <property type="project" value="UniProtKB-EC"/>
</dbReference>
<protein>
    <recommendedName>
        <fullName evidence="3">RING-type E3 ubiquitin transferase</fullName>
        <ecNumber evidence="3">2.3.2.27</ecNumber>
    </recommendedName>
</protein>
<dbReference type="Gene3D" id="1.25.10.10">
    <property type="entry name" value="Leucine-rich Repeat Variant"/>
    <property type="match status" value="1"/>
</dbReference>
<evidence type="ECO:0000256" key="2">
    <source>
        <dbReference type="ARBA" id="ARBA00004906"/>
    </source>
</evidence>
<dbReference type="UniPathway" id="UPA00143"/>
<keyword evidence="8" id="KW-1185">Reference proteome</keyword>
<dbReference type="Gramene" id="EFJ11815">
    <property type="protein sequence ID" value="EFJ11815"/>
    <property type="gene ID" value="SELMODRAFT_426053"/>
</dbReference>
<comment type="catalytic activity">
    <reaction evidence="1">
        <text>S-ubiquitinyl-[E2 ubiquitin-conjugating enzyme]-L-cysteine + [acceptor protein]-L-lysine = [E2 ubiquitin-conjugating enzyme]-L-cysteine + N(6)-ubiquitinyl-[acceptor protein]-L-lysine.</text>
        <dbReference type="EC" id="2.3.2.27"/>
    </reaction>
</comment>
<sequence>MERGLLLKTLNVGEMAVFSAAGQQSQSISRKRYFCPFGMACFGMEWKNGMADKQSTLQEHKVEEVEGEVGGGRGIGTDDRRCPISLELMRDPVTLCTGITYERKSIEKWIADGNSTCPATMQSMPSTELVPNLTLRSLIHSFCSSLTKDGRQEEQGCEILGAVTIQRLCSSSIGLAQELRSVRKSLIKQQQKMSPQLREDLMAAVMAVLESPSSSSEIVEEALGTILFLMPTTSSKNADDHDTLTRLARSSTAILLSRSSSTEARINAASIVEKLASADCDLKLQLGSSQPLLVALVGMLASESSTTGKGRRNSMPRAGLEAMRSLLELRRNRARLVALGAVHRVIELLPELGSRSCTELGLSVLELLCRSAEGRDSFAGHELGMFAVAKKMFRVSTLATELAVSIIWSLCKFSSSEGLMRKRAVDANTFERLLLLLHVDCSAATKQQVYELLKFLRQAYSEEPCIIAAPDRALPEAVVPIYPRF</sequence>
<evidence type="ECO:0000256" key="5">
    <source>
        <dbReference type="ARBA" id="ARBA00022786"/>
    </source>
</evidence>
<dbReference type="PANTHER" id="PTHR22849:SF163">
    <property type="entry name" value="U-BOX DOMAIN-CONTAINING PROTEIN"/>
    <property type="match status" value="1"/>
</dbReference>
<dbReference type="PROSITE" id="PS51698">
    <property type="entry name" value="U_BOX"/>
    <property type="match status" value="1"/>
</dbReference>
<name>D8SV59_SELML</name>
<evidence type="ECO:0000256" key="3">
    <source>
        <dbReference type="ARBA" id="ARBA00012483"/>
    </source>
</evidence>
<dbReference type="AlphaFoldDB" id="D8SV59"/>
<dbReference type="SMART" id="SM00504">
    <property type="entry name" value="Ubox"/>
    <property type="match status" value="1"/>
</dbReference>
<dbReference type="InterPro" id="IPR011989">
    <property type="entry name" value="ARM-like"/>
</dbReference>
<dbReference type="InterPro" id="IPR003613">
    <property type="entry name" value="Ubox_domain"/>
</dbReference>
<dbReference type="SUPFAM" id="SSF48371">
    <property type="entry name" value="ARM repeat"/>
    <property type="match status" value="1"/>
</dbReference>
<dbReference type="InParanoid" id="D8SV59"/>
<dbReference type="InterPro" id="IPR016024">
    <property type="entry name" value="ARM-type_fold"/>
</dbReference>
<evidence type="ECO:0000313" key="7">
    <source>
        <dbReference type="EMBL" id="EFJ11815.1"/>
    </source>
</evidence>
<dbReference type="InterPro" id="IPR058678">
    <property type="entry name" value="ARM_PUB"/>
</dbReference>
<dbReference type="InterPro" id="IPR013083">
    <property type="entry name" value="Znf_RING/FYVE/PHD"/>
</dbReference>
<keyword evidence="4" id="KW-0808">Transferase</keyword>
<dbReference type="SUPFAM" id="SSF57850">
    <property type="entry name" value="RING/U-box"/>
    <property type="match status" value="1"/>
</dbReference>
<dbReference type="Proteomes" id="UP000001514">
    <property type="component" value="Unassembled WGS sequence"/>
</dbReference>
<dbReference type="Gene3D" id="3.30.40.10">
    <property type="entry name" value="Zinc/RING finger domain, C3HC4 (zinc finger)"/>
    <property type="match status" value="1"/>
</dbReference>
<dbReference type="Pfam" id="PF04564">
    <property type="entry name" value="U-box"/>
    <property type="match status" value="1"/>
</dbReference>
<dbReference type="EC" id="2.3.2.27" evidence="3"/>
<dbReference type="PANTHER" id="PTHR22849">
    <property type="entry name" value="WDSAM1 PROTEIN"/>
    <property type="match status" value="1"/>
</dbReference>